<comment type="similarity">
    <text evidence="1">Belongs to the thioesterase PaaI family.</text>
</comment>
<dbReference type="PANTHER" id="PTHR21660">
    <property type="entry name" value="THIOESTERASE SUPERFAMILY MEMBER-RELATED"/>
    <property type="match status" value="1"/>
</dbReference>
<sequence length="168" mass="18448">MNSEKFNKLMKAIHEAELRDTKYKFNLAKVHHGFSHGLFCSSVRYDSATLGPPAKVSFLLKVTDPFCNKTKQLHGGCASTLIDVTSTGLLIGLSRPGLFSRGGVTRTLHVKFLRPVLVGMEVRVVNELVHAGKRLALVRPEIRRADTGELCVVGEHDKVNTDPGVKSL</sequence>
<dbReference type="VEuPathDB" id="FungiDB:PABG_02748"/>
<dbReference type="SUPFAM" id="SSF54637">
    <property type="entry name" value="Thioesterase/thiol ester dehydrase-isomerase"/>
    <property type="match status" value="1"/>
</dbReference>
<gene>
    <name evidence="4" type="ORF">ACO22_02727</name>
</gene>
<evidence type="ECO:0000256" key="2">
    <source>
        <dbReference type="ARBA" id="ARBA00022801"/>
    </source>
</evidence>
<evidence type="ECO:0000313" key="4">
    <source>
        <dbReference type="EMBL" id="ODH36715.1"/>
    </source>
</evidence>
<dbReference type="GO" id="GO:0047617">
    <property type="term" value="F:fatty acyl-CoA hydrolase activity"/>
    <property type="evidence" value="ECO:0007669"/>
    <property type="project" value="InterPro"/>
</dbReference>
<keyword evidence="2" id="KW-0378">Hydrolase</keyword>
<dbReference type="InterPro" id="IPR029069">
    <property type="entry name" value="HotDog_dom_sf"/>
</dbReference>
<reference evidence="4 5" key="1">
    <citation type="submission" date="2016-06" db="EMBL/GenBank/DDBJ databases">
        <authorList>
            <person name="Kjaerup R.B."/>
            <person name="Dalgaard T.S."/>
            <person name="Juul-Madsen H.R."/>
        </authorList>
    </citation>
    <scope>NUCLEOTIDE SEQUENCE [LARGE SCALE GENOMIC DNA]</scope>
    <source>
        <strain evidence="4 5">Pb300</strain>
    </source>
</reference>
<accession>A0A1D2JHY3</accession>
<dbReference type="EMBL" id="LZYO01000087">
    <property type="protein sequence ID" value="ODH36715.1"/>
    <property type="molecule type" value="Genomic_DNA"/>
</dbReference>
<dbReference type="InterPro" id="IPR006683">
    <property type="entry name" value="Thioestr_dom"/>
</dbReference>
<feature type="domain" description="Thioesterase" evidence="3">
    <location>
        <begin position="73"/>
        <end position="151"/>
    </location>
</feature>
<proteinExistence type="inferred from homology"/>
<protein>
    <recommendedName>
        <fullName evidence="3">Thioesterase domain-containing protein</fullName>
    </recommendedName>
</protein>
<dbReference type="CDD" id="cd03443">
    <property type="entry name" value="PaaI_thioesterase"/>
    <property type="match status" value="1"/>
</dbReference>
<dbReference type="Pfam" id="PF03061">
    <property type="entry name" value="4HBT"/>
    <property type="match status" value="1"/>
</dbReference>
<comment type="caution">
    <text evidence="4">The sequence shown here is derived from an EMBL/GenBank/DDBJ whole genome shotgun (WGS) entry which is preliminary data.</text>
</comment>
<evidence type="ECO:0000256" key="1">
    <source>
        <dbReference type="ARBA" id="ARBA00008324"/>
    </source>
</evidence>
<dbReference type="VEuPathDB" id="FungiDB:PADG_01240"/>
<dbReference type="Gene3D" id="3.10.129.10">
    <property type="entry name" value="Hotdog Thioesterase"/>
    <property type="match status" value="1"/>
</dbReference>
<dbReference type="Proteomes" id="UP000242814">
    <property type="component" value="Unassembled WGS sequence"/>
</dbReference>
<dbReference type="PANTHER" id="PTHR21660:SF1">
    <property type="entry name" value="ACYL-COENZYME A THIOESTERASE 13"/>
    <property type="match status" value="1"/>
</dbReference>
<organism evidence="4 5">
    <name type="scientific">Paracoccidioides brasiliensis</name>
    <dbReference type="NCBI Taxonomy" id="121759"/>
    <lineage>
        <taxon>Eukaryota</taxon>
        <taxon>Fungi</taxon>
        <taxon>Dikarya</taxon>
        <taxon>Ascomycota</taxon>
        <taxon>Pezizomycotina</taxon>
        <taxon>Eurotiomycetes</taxon>
        <taxon>Eurotiomycetidae</taxon>
        <taxon>Onygenales</taxon>
        <taxon>Ajellomycetaceae</taxon>
        <taxon>Paracoccidioides</taxon>
    </lineage>
</organism>
<name>A0A1D2JHY3_PARBR</name>
<dbReference type="InterPro" id="IPR039298">
    <property type="entry name" value="ACOT13"/>
</dbReference>
<evidence type="ECO:0000259" key="3">
    <source>
        <dbReference type="Pfam" id="PF03061"/>
    </source>
</evidence>
<dbReference type="AlphaFoldDB" id="A0A1D2JHY3"/>
<evidence type="ECO:0000313" key="5">
    <source>
        <dbReference type="Proteomes" id="UP000242814"/>
    </source>
</evidence>